<dbReference type="InterPro" id="IPR036610">
    <property type="entry name" value="PEBP-like_sf"/>
</dbReference>
<dbReference type="InterPro" id="IPR008914">
    <property type="entry name" value="PEBP"/>
</dbReference>
<dbReference type="AlphaFoldDB" id="A0A409W5D2"/>
<feature type="coiled-coil region" evidence="1">
    <location>
        <begin position="78"/>
        <end position="148"/>
    </location>
</feature>
<evidence type="ECO:0000256" key="2">
    <source>
        <dbReference type="SAM" id="MobiDB-lite"/>
    </source>
</evidence>
<dbReference type="SUPFAM" id="SSF49777">
    <property type="entry name" value="PEBP-like"/>
    <property type="match status" value="1"/>
</dbReference>
<feature type="region of interest" description="Disordered" evidence="2">
    <location>
        <begin position="26"/>
        <end position="60"/>
    </location>
</feature>
<proteinExistence type="predicted"/>
<dbReference type="Gene3D" id="3.90.280.10">
    <property type="entry name" value="PEBP-like"/>
    <property type="match status" value="1"/>
</dbReference>
<dbReference type="InterPro" id="IPR035810">
    <property type="entry name" value="PEBP_euk"/>
</dbReference>
<dbReference type="Proteomes" id="UP000284706">
    <property type="component" value="Unassembled WGS sequence"/>
</dbReference>
<dbReference type="EMBL" id="NHYE01005390">
    <property type="protein sequence ID" value="PPQ73678.1"/>
    <property type="molecule type" value="Genomic_DNA"/>
</dbReference>
<dbReference type="InParanoid" id="A0A409W5D2"/>
<evidence type="ECO:0000256" key="1">
    <source>
        <dbReference type="SAM" id="Coils"/>
    </source>
</evidence>
<keyword evidence="1" id="KW-0175">Coiled coil</keyword>
<organism evidence="3 4">
    <name type="scientific">Gymnopilus dilepis</name>
    <dbReference type="NCBI Taxonomy" id="231916"/>
    <lineage>
        <taxon>Eukaryota</taxon>
        <taxon>Fungi</taxon>
        <taxon>Dikarya</taxon>
        <taxon>Basidiomycota</taxon>
        <taxon>Agaricomycotina</taxon>
        <taxon>Agaricomycetes</taxon>
        <taxon>Agaricomycetidae</taxon>
        <taxon>Agaricales</taxon>
        <taxon>Agaricineae</taxon>
        <taxon>Hymenogastraceae</taxon>
        <taxon>Gymnopilus</taxon>
    </lineage>
</organism>
<dbReference type="CDD" id="cd00866">
    <property type="entry name" value="PEBP_euk"/>
    <property type="match status" value="1"/>
</dbReference>
<comment type="caution">
    <text evidence="3">The sequence shown here is derived from an EMBL/GenBank/DDBJ whole genome shotgun (WGS) entry which is preliminary data.</text>
</comment>
<accession>A0A409W5D2</accession>
<dbReference type="FunCoup" id="A0A409W5D2">
    <property type="interactions" value="10"/>
</dbReference>
<gene>
    <name evidence="3" type="ORF">CVT26_010764</name>
</gene>
<sequence>MFAVRRLPSSLTASAARATRRNATVAVASSTEWKPPETPTQGRRRRARTSRPEISLQQPRSWHRALPPGVVPAYDLALQLLQHDSRVLKQEIASLQESLKEKEAAYQALQSKAAKASAEEKVTLEENLRSIDQELERMLEKLNILEVQSEVNLPDVRWSVNNAMADMTKASHRHLLEQKWRKDGGLDLLMERVYQMHVVPDALPEIHPGIDLRVAVPSGRYRPGKPYETVEPGSFLKPKQTIAPPNLYVNVFHTDVRLYTMLLLDLDVPHPEASTYSTYLHWLEPNIPLSATSPSRLSLSNEHTPYIPPHPQQGTPYHRYVCLLLQQPPLSPSGYTLAGARRAGDKPTSVHLDIPAVQDADRFGFNVRDFVARWALESAKGGAVHMWREVWDSEVSKIYSDILKKDEPRYGQPPKFDRYAQLKQQKKYIL</sequence>
<reference evidence="3 4" key="1">
    <citation type="journal article" date="2018" name="Evol. Lett.">
        <title>Horizontal gene cluster transfer increased hallucinogenic mushroom diversity.</title>
        <authorList>
            <person name="Reynolds H.T."/>
            <person name="Vijayakumar V."/>
            <person name="Gluck-Thaler E."/>
            <person name="Korotkin H.B."/>
            <person name="Matheny P.B."/>
            <person name="Slot J.C."/>
        </authorList>
    </citation>
    <scope>NUCLEOTIDE SEQUENCE [LARGE SCALE GENOMIC DNA]</scope>
    <source>
        <strain evidence="3 4">SRW20</strain>
    </source>
</reference>
<dbReference type="PANTHER" id="PTHR11362:SF82">
    <property type="entry name" value="PHOSPHATIDYLETHANOLAMINE-BINDING PROTEIN 4"/>
    <property type="match status" value="1"/>
</dbReference>
<evidence type="ECO:0000313" key="3">
    <source>
        <dbReference type="EMBL" id="PPQ73678.1"/>
    </source>
</evidence>
<dbReference type="OrthoDB" id="2153661at2759"/>
<protein>
    <recommendedName>
        <fullName evidence="5">PEBP-like protein</fullName>
    </recommendedName>
</protein>
<dbReference type="PANTHER" id="PTHR11362">
    <property type="entry name" value="PHOSPHATIDYLETHANOLAMINE-BINDING PROTEIN"/>
    <property type="match status" value="1"/>
</dbReference>
<dbReference type="STRING" id="231916.A0A409W5D2"/>
<keyword evidence="4" id="KW-1185">Reference proteome</keyword>
<dbReference type="Gene3D" id="1.20.58.1180">
    <property type="match status" value="1"/>
</dbReference>
<name>A0A409W5D2_9AGAR</name>
<evidence type="ECO:0008006" key="5">
    <source>
        <dbReference type="Google" id="ProtNLM"/>
    </source>
</evidence>
<evidence type="ECO:0000313" key="4">
    <source>
        <dbReference type="Proteomes" id="UP000284706"/>
    </source>
</evidence>
<dbReference type="Pfam" id="PF01161">
    <property type="entry name" value="PBP"/>
    <property type="match status" value="1"/>
</dbReference>